<dbReference type="GO" id="GO:0005737">
    <property type="term" value="C:cytoplasm"/>
    <property type="evidence" value="ECO:0007669"/>
    <property type="project" value="InterPro"/>
</dbReference>
<dbReference type="PANTHER" id="PTHR11963">
    <property type="entry name" value="LEUCINE AMINOPEPTIDASE-RELATED"/>
    <property type="match status" value="1"/>
</dbReference>
<evidence type="ECO:0000313" key="7">
    <source>
        <dbReference type="Proteomes" id="UP000011082"/>
    </source>
</evidence>
<dbReference type="AlphaFoldDB" id="L2GN85"/>
<proteinExistence type="inferred from homology"/>
<evidence type="ECO:0000313" key="6">
    <source>
        <dbReference type="EMBL" id="ELA42074.1"/>
    </source>
</evidence>
<dbReference type="Pfam" id="PF00883">
    <property type="entry name" value="Peptidase_M17"/>
    <property type="match status" value="1"/>
</dbReference>
<dbReference type="Proteomes" id="UP000011082">
    <property type="component" value="Unassembled WGS sequence"/>
</dbReference>
<dbReference type="InterPro" id="IPR000819">
    <property type="entry name" value="Peptidase_M17_C"/>
</dbReference>
<keyword evidence="7" id="KW-1185">Reference proteome</keyword>
<organism evidence="6 7">
    <name type="scientific">Vittaforma corneae (strain ATCC 50505)</name>
    <name type="common">Microsporidian parasite</name>
    <name type="synonym">Nosema corneum</name>
    <dbReference type="NCBI Taxonomy" id="993615"/>
    <lineage>
        <taxon>Eukaryota</taxon>
        <taxon>Fungi</taxon>
        <taxon>Fungi incertae sedis</taxon>
        <taxon>Microsporidia</taxon>
        <taxon>Nosematidae</taxon>
        <taxon>Vittaforma</taxon>
    </lineage>
</organism>
<dbReference type="GO" id="GO:0006508">
    <property type="term" value="P:proteolysis"/>
    <property type="evidence" value="ECO:0007669"/>
    <property type="project" value="UniProtKB-KW"/>
</dbReference>
<evidence type="ECO:0000256" key="3">
    <source>
        <dbReference type="ARBA" id="ARBA00022670"/>
    </source>
</evidence>
<sequence>MLENEELKGFLKSATALHSLGKVHSYKNFVLVCVGSKENPQIRFSVYKAMDEVYNRYSGSDNILALDGKYSGDALYALVMKSYSYQFLKKKTELIKKLKLYCPENNEICLKILKIANAQNFARFLGDTPANLMTPVTMSEYIKDYFLNEPIDLKIFDKSFLEKEKMNLVLAVSQGSAEEPRFIHAKYFGRDSTQIDLAMVGKGVTFDTGGISIKPSREMFKLKQDMMGAAILTCVLKLVSQLRLKVNVSLTLPLVENMPGASAVKPGDVVKSLSGKTVEIDNTDAEGRLILADAITFAQRDNPKYLIDVATLTGAVRIALGNVHGAYFTDDEAFSDLIYQSGKEANDIIWRLPLSPFFEENLKSPVADICNIDRSLSGAGASVAANFIKSFVNKSVIWAHFDVSGIRNNHFLKTIFGDQTTARPLASLFTLVENLHIHD</sequence>
<dbReference type="GeneID" id="19881635"/>
<dbReference type="VEuPathDB" id="MicrosporidiaDB:VICG_00923"/>
<dbReference type="CDD" id="cd00433">
    <property type="entry name" value="Peptidase_M17"/>
    <property type="match status" value="1"/>
</dbReference>
<dbReference type="PRINTS" id="PR00481">
    <property type="entry name" value="LAMNOPPTDASE"/>
</dbReference>
<dbReference type="Gene3D" id="3.40.630.10">
    <property type="entry name" value="Zn peptidases"/>
    <property type="match status" value="1"/>
</dbReference>
<dbReference type="HOGENOM" id="CLU_013734_2_2_1"/>
<reference evidence="7" key="1">
    <citation type="submission" date="2011-05" db="EMBL/GenBank/DDBJ databases">
        <title>The genome sequence of Vittaforma corneae strain ATCC 50505.</title>
        <authorList>
            <consortium name="The Broad Institute Genome Sequencing Platform"/>
            <person name="Cuomo C."/>
            <person name="Didier E."/>
            <person name="Bowers L."/>
            <person name="Young S.K."/>
            <person name="Zeng Q."/>
            <person name="Gargeya S."/>
            <person name="Fitzgerald M."/>
            <person name="Haas B."/>
            <person name="Abouelleil A."/>
            <person name="Alvarado L."/>
            <person name="Arachchi H.M."/>
            <person name="Berlin A."/>
            <person name="Chapman S.B."/>
            <person name="Gearin G."/>
            <person name="Goldberg J."/>
            <person name="Griggs A."/>
            <person name="Gujja S."/>
            <person name="Hansen M."/>
            <person name="Heiman D."/>
            <person name="Howarth C."/>
            <person name="Larimer J."/>
            <person name="Lui A."/>
            <person name="MacDonald P.J.P."/>
            <person name="McCowen C."/>
            <person name="Montmayeur A."/>
            <person name="Murphy C."/>
            <person name="Neiman D."/>
            <person name="Pearson M."/>
            <person name="Priest M."/>
            <person name="Roberts A."/>
            <person name="Saif S."/>
            <person name="Shea T."/>
            <person name="Sisk P."/>
            <person name="Stolte C."/>
            <person name="Sykes S."/>
            <person name="Wortman J."/>
            <person name="Nusbaum C."/>
            <person name="Birren B."/>
        </authorList>
    </citation>
    <scope>NUCLEOTIDE SEQUENCE [LARGE SCALE GENOMIC DNA]</scope>
    <source>
        <strain evidence="7">ATCC 50505</strain>
    </source>
</reference>
<evidence type="ECO:0000259" key="5">
    <source>
        <dbReference type="PROSITE" id="PS00631"/>
    </source>
</evidence>
<dbReference type="RefSeq" id="XP_007604370.1">
    <property type="nucleotide sequence ID" value="XM_007604308.1"/>
</dbReference>
<accession>L2GN85</accession>
<dbReference type="SUPFAM" id="SSF53187">
    <property type="entry name" value="Zn-dependent exopeptidases"/>
    <property type="match status" value="1"/>
</dbReference>
<dbReference type="InterPro" id="IPR011356">
    <property type="entry name" value="Leucine_aapep/pepB"/>
</dbReference>
<dbReference type="PROSITE" id="PS00631">
    <property type="entry name" value="CYTOSOL_AP"/>
    <property type="match status" value="1"/>
</dbReference>
<keyword evidence="4" id="KW-0378">Hydrolase</keyword>
<keyword evidence="3" id="KW-0645">Protease</keyword>
<dbReference type="FunCoup" id="L2GN85">
    <property type="interactions" value="82"/>
</dbReference>
<dbReference type="STRING" id="993615.L2GN85"/>
<comment type="similarity">
    <text evidence="1">Belongs to the peptidase M17 family.</text>
</comment>
<gene>
    <name evidence="6" type="ORF">VICG_00923</name>
</gene>
<protein>
    <recommendedName>
        <fullName evidence="5">Cytosol aminopeptidase domain-containing protein</fullName>
    </recommendedName>
</protein>
<name>L2GN85_VITCO</name>
<evidence type="ECO:0000256" key="2">
    <source>
        <dbReference type="ARBA" id="ARBA00022438"/>
    </source>
</evidence>
<dbReference type="GO" id="GO:0030145">
    <property type="term" value="F:manganese ion binding"/>
    <property type="evidence" value="ECO:0007669"/>
    <property type="project" value="InterPro"/>
</dbReference>
<evidence type="ECO:0000256" key="1">
    <source>
        <dbReference type="ARBA" id="ARBA00009528"/>
    </source>
</evidence>
<dbReference type="InParanoid" id="L2GN85"/>
<evidence type="ECO:0000256" key="4">
    <source>
        <dbReference type="ARBA" id="ARBA00022801"/>
    </source>
</evidence>
<feature type="domain" description="Cytosol aminopeptidase" evidence="5">
    <location>
        <begin position="282"/>
        <end position="289"/>
    </location>
</feature>
<dbReference type="OrthoDB" id="412814at2759"/>
<dbReference type="PANTHER" id="PTHR11963:SF23">
    <property type="entry name" value="CYTOSOL AMINOPEPTIDASE"/>
    <property type="match status" value="1"/>
</dbReference>
<keyword evidence="2" id="KW-0031">Aminopeptidase</keyword>
<dbReference type="GO" id="GO:0070006">
    <property type="term" value="F:metalloaminopeptidase activity"/>
    <property type="evidence" value="ECO:0007669"/>
    <property type="project" value="InterPro"/>
</dbReference>
<dbReference type="EMBL" id="JH370135">
    <property type="protein sequence ID" value="ELA42074.1"/>
    <property type="molecule type" value="Genomic_DNA"/>
</dbReference>